<dbReference type="EMBL" id="CAJNOC010000054">
    <property type="protein sequence ID" value="CAF0710240.1"/>
    <property type="molecule type" value="Genomic_DNA"/>
</dbReference>
<sequence length="89" mass="10261">MRFYSSISVKVMFALILASFICPLWSYRIPHYNRHRCLEQTSLCNSYGAACCGEMQCMSVVTKSLCIFPLFTNECVCMFPDKTYDNPFS</sequence>
<feature type="signal peptide" evidence="1">
    <location>
        <begin position="1"/>
        <end position="26"/>
    </location>
</feature>
<protein>
    <submittedName>
        <fullName evidence="2">Uncharacterized protein</fullName>
    </submittedName>
</protein>
<comment type="caution">
    <text evidence="2">The sequence shown here is derived from an EMBL/GenBank/DDBJ whole genome shotgun (WGS) entry which is preliminary data.</text>
</comment>
<keyword evidence="3" id="KW-1185">Reference proteome</keyword>
<accession>A0A813LY46</accession>
<feature type="chain" id="PRO_5032632188" evidence="1">
    <location>
        <begin position="27"/>
        <end position="89"/>
    </location>
</feature>
<evidence type="ECO:0000256" key="1">
    <source>
        <dbReference type="SAM" id="SignalP"/>
    </source>
</evidence>
<name>A0A813LY46_9BILA</name>
<proteinExistence type="predicted"/>
<reference evidence="2" key="1">
    <citation type="submission" date="2021-02" db="EMBL/GenBank/DDBJ databases">
        <authorList>
            <person name="Nowell W R."/>
        </authorList>
    </citation>
    <scope>NUCLEOTIDE SEQUENCE</scope>
    <source>
        <strain evidence="2">Ploen Becks lab</strain>
    </source>
</reference>
<evidence type="ECO:0000313" key="3">
    <source>
        <dbReference type="Proteomes" id="UP000663879"/>
    </source>
</evidence>
<gene>
    <name evidence="2" type="ORF">OXX778_LOCUS952</name>
</gene>
<evidence type="ECO:0000313" key="2">
    <source>
        <dbReference type="EMBL" id="CAF0710240.1"/>
    </source>
</evidence>
<organism evidence="2 3">
    <name type="scientific">Brachionus calyciflorus</name>
    <dbReference type="NCBI Taxonomy" id="104777"/>
    <lineage>
        <taxon>Eukaryota</taxon>
        <taxon>Metazoa</taxon>
        <taxon>Spiralia</taxon>
        <taxon>Gnathifera</taxon>
        <taxon>Rotifera</taxon>
        <taxon>Eurotatoria</taxon>
        <taxon>Monogononta</taxon>
        <taxon>Pseudotrocha</taxon>
        <taxon>Ploima</taxon>
        <taxon>Brachionidae</taxon>
        <taxon>Brachionus</taxon>
    </lineage>
</organism>
<keyword evidence="1" id="KW-0732">Signal</keyword>
<dbReference type="Proteomes" id="UP000663879">
    <property type="component" value="Unassembled WGS sequence"/>
</dbReference>
<dbReference type="AlphaFoldDB" id="A0A813LY46"/>